<dbReference type="AlphaFoldDB" id="A0A1L8R1W4"/>
<evidence type="ECO:0000259" key="2">
    <source>
        <dbReference type="Pfam" id="PF10080"/>
    </source>
</evidence>
<feature type="domain" description="Membrane iron-sulfur containing protein FtrD-like" evidence="2">
    <location>
        <begin position="308"/>
        <end position="408"/>
    </location>
</feature>
<keyword evidence="1" id="KW-1133">Transmembrane helix</keyword>
<evidence type="ECO:0000256" key="1">
    <source>
        <dbReference type="SAM" id="Phobius"/>
    </source>
</evidence>
<feature type="transmembrane region" description="Helical" evidence="1">
    <location>
        <begin position="6"/>
        <end position="27"/>
    </location>
</feature>
<name>A0A1L8R1W4_9ENTE</name>
<dbReference type="Pfam" id="PF10080">
    <property type="entry name" value="FtrD-like"/>
    <property type="match status" value="1"/>
</dbReference>
<keyword evidence="1" id="KW-0472">Membrane</keyword>
<accession>A0A1L8R1W4</accession>
<evidence type="ECO:0000313" key="3">
    <source>
        <dbReference type="EMBL" id="OJG13743.1"/>
    </source>
</evidence>
<reference evidence="3 4" key="1">
    <citation type="submission" date="2014-12" db="EMBL/GenBank/DDBJ databases">
        <title>Draft genome sequences of 29 type strains of Enterococci.</title>
        <authorList>
            <person name="Zhong Z."/>
            <person name="Sun Z."/>
            <person name="Liu W."/>
            <person name="Zhang W."/>
            <person name="Zhang H."/>
        </authorList>
    </citation>
    <scope>NUCLEOTIDE SEQUENCE [LARGE SCALE GENOMIC DNA]</scope>
    <source>
        <strain evidence="3 4">DSM 21207</strain>
    </source>
</reference>
<comment type="caution">
    <text evidence="3">The sequence shown here is derived from an EMBL/GenBank/DDBJ whole genome shotgun (WGS) entry which is preliminary data.</text>
</comment>
<feature type="transmembrane region" description="Helical" evidence="1">
    <location>
        <begin position="169"/>
        <end position="187"/>
    </location>
</feature>
<feature type="transmembrane region" description="Helical" evidence="1">
    <location>
        <begin position="64"/>
        <end position="82"/>
    </location>
</feature>
<dbReference type="EMBL" id="JXKG01000037">
    <property type="protein sequence ID" value="OJG13743.1"/>
    <property type="molecule type" value="Genomic_DNA"/>
</dbReference>
<keyword evidence="1" id="KW-0812">Transmembrane</keyword>
<gene>
    <name evidence="3" type="ORF">RU96_GL001785</name>
</gene>
<sequence>MEVFKSFILYIQTFLVLSSVLFCFYQLIQSKKLKKQTTISALLLSSLVILFVRIPNFFNKSEFLKLLSLVLILLICLFYLSFLLQNRSNQIKKYSLIGILVLTIVQASLKLYDTVSKISVYEHKLFEKSSVLEISGNLLGVLFILLWVIGLKKSVSTMLDKEKNFFSNLILIVFLFQQFGLGMLWLYQKTILLDGSPYIFQVISLLINQQLWSVYALLIVISFFCISLNKKKRTQPLYIDNMTAAERRKVIALDRKNRRALIFLVMMMFLVLLSTTILKRATTQEETLSEPEPYEIEGSDIIIPLSKVSDGDLHRYEYITESGIPIRFIVIQKSEGAYGVGLDACEICGASGYIQRGDTIVCKLCDVVMNKATIGFKGGCNPIPLAYDINKQKIIVHENDLSKHETTFK</sequence>
<proteinExistence type="predicted"/>
<feature type="transmembrane region" description="Helical" evidence="1">
    <location>
        <begin position="199"/>
        <end position="226"/>
    </location>
</feature>
<feature type="transmembrane region" description="Helical" evidence="1">
    <location>
        <begin position="39"/>
        <end position="58"/>
    </location>
</feature>
<protein>
    <recommendedName>
        <fullName evidence="2">Membrane iron-sulfur containing protein FtrD-like domain-containing protein</fullName>
    </recommendedName>
</protein>
<dbReference type="STRING" id="317010.RU96_GL001785"/>
<feature type="transmembrane region" description="Helical" evidence="1">
    <location>
        <begin position="132"/>
        <end position="149"/>
    </location>
</feature>
<dbReference type="Proteomes" id="UP000182835">
    <property type="component" value="Unassembled WGS sequence"/>
</dbReference>
<evidence type="ECO:0000313" key="4">
    <source>
        <dbReference type="Proteomes" id="UP000182835"/>
    </source>
</evidence>
<dbReference type="RefSeq" id="WP_379957044.1">
    <property type="nucleotide sequence ID" value="NZ_JBHSHO010000029.1"/>
</dbReference>
<dbReference type="InterPro" id="IPR018758">
    <property type="entry name" value="FtrD-like"/>
</dbReference>
<organism evidence="3 4">
    <name type="scientific">Enterococcus canintestini</name>
    <dbReference type="NCBI Taxonomy" id="317010"/>
    <lineage>
        <taxon>Bacteria</taxon>
        <taxon>Bacillati</taxon>
        <taxon>Bacillota</taxon>
        <taxon>Bacilli</taxon>
        <taxon>Lactobacillales</taxon>
        <taxon>Enterococcaceae</taxon>
        <taxon>Enterococcus</taxon>
    </lineage>
</organism>
<feature type="transmembrane region" description="Helical" evidence="1">
    <location>
        <begin position="260"/>
        <end position="278"/>
    </location>
</feature>